<sequence>MKKEQLATIAEELTTANAELSKKRGGGYRALIVEDRADAFYEGWLVCLKELGTPFDHPVLVAAKPPMAYPNLSPTCQSSSQALLKRDILVDL</sequence>
<dbReference type="AlphaFoldDB" id="A0A7J0H5I5"/>
<reference evidence="1 2" key="1">
    <citation type="submission" date="2019-07" db="EMBL/GenBank/DDBJ databases">
        <title>De Novo Assembly of kiwifruit Actinidia rufa.</title>
        <authorList>
            <person name="Sugita-Konishi S."/>
            <person name="Sato K."/>
            <person name="Mori E."/>
            <person name="Abe Y."/>
            <person name="Kisaki G."/>
            <person name="Hamano K."/>
            <person name="Suezawa K."/>
            <person name="Otani M."/>
            <person name="Fukuda T."/>
            <person name="Manabe T."/>
            <person name="Gomi K."/>
            <person name="Tabuchi M."/>
            <person name="Akimitsu K."/>
            <person name="Kataoka I."/>
        </authorList>
    </citation>
    <scope>NUCLEOTIDE SEQUENCE [LARGE SCALE GENOMIC DNA]</scope>
    <source>
        <strain evidence="2">cv. Fuchu</strain>
    </source>
</reference>
<dbReference type="EMBL" id="BJWL01000027">
    <property type="protein sequence ID" value="GFZ18291.1"/>
    <property type="molecule type" value="Genomic_DNA"/>
</dbReference>
<protein>
    <submittedName>
        <fullName evidence="1">Uncharacterized protein</fullName>
    </submittedName>
</protein>
<keyword evidence="2" id="KW-1185">Reference proteome</keyword>
<organism evidence="1 2">
    <name type="scientific">Actinidia rufa</name>
    <dbReference type="NCBI Taxonomy" id="165716"/>
    <lineage>
        <taxon>Eukaryota</taxon>
        <taxon>Viridiplantae</taxon>
        <taxon>Streptophyta</taxon>
        <taxon>Embryophyta</taxon>
        <taxon>Tracheophyta</taxon>
        <taxon>Spermatophyta</taxon>
        <taxon>Magnoliopsida</taxon>
        <taxon>eudicotyledons</taxon>
        <taxon>Gunneridae</taxon>
        <taxon>Pentapetalae</taxon>
        <taxon>asterids</taxon>
        <taxon>Ericales</taxon>
        <taxon>Actinidiaceae</taxon>
        <taxon>Actinidia</taxon>
    </lineage>
</organism>
<name>A0A7J0H5I5_9ERIC</name>
<dbReference type="Proteomes" id="UP000585474">
    <property type="component" value="Unassembled WGS sequence"/>
</dbReference>
<evidence type="ECO:0000313" key="1">
    <source>
        <dbReference type="EMBL" id="GFZ18291.1"/>
    </source>
</evidence>
<proteinExistence type="predicted"/>
<accession>A0A7J0H5I5</accession>
<evidence type="ECO:0000313" key="2">
    <source>
        <dbReference type="Proteomes" id="UP000585474"/>
    </source>
</evidence>
<gene>
    <name evidence="1" type="ORF">Acr_27g0000300</name>
</gene>
<comment type="caution">
    <text evidence="1">The sequence shown here is derived from an EMBL/GenBank/DDBJ whole genome shotgun (WGS) entry which is preliminary data.</text>
</comment>